<evidence type="ECO:0000313" key="5">
    <source>
        <dbReference type="EMBL" id="KAK7096682.1"/>
    </source>
</evidence>
<keyword evidence="2 3" id="KW-0040">ANK repeat</keyword>
<protein>
    <recommendedName>
        <fullName evidence="4">SOCS box domain-containing protein</fullName>
    </recommendedName>
</protein>
<dbReference type="PROSITE" id="PS50088">
    <property type="entry name" value="ANK_REPEAT"/>
    <property type="match status" value="6"/>
</dbReference>
<dbReference type="InterPro" id="IPR036036">
    <property type="entry name" value="SOCS_box-like_dom_sf"/>
</dbReference>
<dbReference type="Proteomes" id="UP001374579">
    <property type="component" value="Unassembled WGS sequence"/>
</dbReference>
<keyword evidence="6" id="KW-1185">Reference proteome</keyword>
<feature type="repeat" description="ANK" evidence="3">
    <location>
        <begin position="146"/>
        <end position="178"/>
    </location>
</feature>
<dbReference type="PRINTS" id="PR01415">
    <property type="entry name" value="ANKYRIN"/>
</dbReference>
<dbReference type="PROSITE" id="PS50225">
    <property type="entry name" value="SOCS"/>
    <property type="match status" value="1"/>
</dbReference>
<feature type="repeat" description="ANK" evidence="3">
    <location>
        <begin position="113"/>
        <end position="145"/>
    </location>
</feature>
<dbReference type="SUPFAM" id="SSF158235">
    <property type="entry name" value="SOCS box-like"/>
    <property type="match status" value="1"/>
</dbReference>
<sequence>MSDGDMERLCAAIASGRSSAYDIELLLVSGDFSVNSQLNEVCSNGYTPLSLACKLNRAGIVHLLLQRGATPNKPSVYYNKYPLHYACDHSDGNLDVVGMLLAVGAQPNIQDEDGNTPLHLACTESNVSVVKTLLEAGADVKLADIDDETPLVRACFAKSVELVDLLLKAGSDPNYPEGRPLEIVVRAPSLESLKLLIAAGGDVSRNTYLSFASEHNYLDMMKVLRNYGAEVNGTGRLGLTALHHACISQESTVDAVRLLLLWGSNPNLATSAGDTPLLFACQSFALEKVRLLLSYGADVNQADGAALSPLVAALTTRRPMRTDTSYLTLIQLLLAAGARLSAATLERLKVLIVYLQSSNSDKEELFQLLYQHTSAPSSLQGQCRAVIRNRLPSNKDMKLQTLPLPNSVMSFLQFSDVPGCGYTQ</sequence>
<organism evidence="5 6">
    <name type="scientific">Littorina saxatilis</name>
    <dbReference type="NCBI Taxonomy" id="31220"/>
    <lineage>
        <taxon>Eukaryota</taxon>
        <taxon>Metazoa</taxon>
        <taxon>Spiralia</taxon>
        <taxon>Lophotrochozoa</taxon>
        <taxon>Mollusca</taxon>
        <taxon>Gastropoda</taxon>
        <taxon>Caenogastropoda</taxon>
        <taxon>Littorinimorpha</taxon>
        <taxon>Littorinoidea</taxon>
        <taxon>Littorinidae</taxon>
        <taxon>Littorina</taxon>
    </lineage>
</organism>
<evidence type="ECO:0000259" key="4">
    <source>
        <dbReference type="PROSITE" id="PS50225"/>
    </source>
</evidence>
<dbReference type="SMART" id="SM00248">
    <property type="entry name" value="ANK"/>
    <property type="match status" value="7"/>
</dbReference>
<feature type="repeat" description="ANK" evidence="3">
    <location>
        <begin position="237"/>
        <end position="271"/>
    </location>
</feature>
<proteinExistence type="predicted"/>
<dbReference type="PROSITE" id="PS50297">
    <property type="entry name" value="ANK_REP_REGION"/>
    <property type="match status" value="5"/>
</dbReference>
<dbReference type="PANTHER" id="PTHR24198:SF165">
    <property type="entry name" value="ANKYRIN REPEAT-CONTAINING PROTEIN-RELATED"/>
    <property type="match status" value="1"/>
</dbReference>
<dbReference type="InterPro" id="IPR036770">
    <property type="entry name" value="Ankyrin_rpt-contain_sf"/>
</dbReference>
<dbReference type="SMART" id="SM00969">
    <property type="entry name" value="SOCS_box"/>
    <property type="match status" value="1"/>
</dbReference>
<dbReference type="InterPro" id="IPR002110">
    <property type="entry name" value="Ankyrin_rpt"/>
</dbReference>
<comment type="caution">
    <text evidence="5">The sequence shown here is derived from an EMBL/GenBank/DDBJ whole genome shotgun (WGS) entry which is preliminary data.</text>
</comment>
<dbReference type="PANTHER" id="PTHR24198">
    <property type="entry name" value="ANKYRIN REPEAT AND PROTEIN KINASE DOMAIN-CONTAINING PROTEIN"/>
    <property type="match status" value="1"/>
</dbReference>
<dbReference type="Pfam" id="PF12796">
    <property type="entry name" value="Ank_2"/>
    <property type="match status" value="2"/>
</dbReference>
<evidence type="ECO:0000256" key="2">
    <source>
        <dbReference type="ARBA" id="ARBA00023043"/>
    </source>
</evidence>
<reference evidence="5 6" key="1">
    <citation type="submission" date="2024-02" db="EMBL/GenBank/DDBJ databases">
        <title>Chromosome-scale genome assembly of the rough periwinkle Littorina saxatilis.</title>
        <authorList>
            <person name="De Jode A."/>
            <person name="Faria R."/>
            <person name="Formenti G."/>
            <person name="Sims Y."/>
            <person name="Smith T.P."/>
            <person name="Tracey A."/>
            <person name="Wood J.M.D."/>
            <person name="Zagrodzka Z.B."/>
            <person name="Johannesson K."/>
            <person name="Butlin R.K."/>
            <person name="Leder E.H."/>
        </authorList>
    </citation>
    <scope>NUCLEOTIDE SEQUENCE [LARGE SCALE GENOMIC DNA]</scope>
    <source>
        <strain evidence="5">Snail1</strain>
        <tissue evidence="5">Muscle</tissue>
    </source>
</reference>
<keyword evidence="1" id="KW-0677">Repeat</keyword>
<feature type="domain" description="SOCS box" evidence="4">
    <location>
        <begin position="364"/>
        <end position="418"/>
    </location>
</feature>
<dbReference type="SUPFAM" id="SSF48403">
    <property type="entry name" value="Ankyrin repeat"/>
    <property type="match status" value="1"/>
</dbReference>
<gene>
    <name evidence="5" type="ORF">V1264_003758</name>
</gene>
<dbReference type="Gene3D" id="1.25.40.20">
    <property type="entry name" value="Ankyrin repeat-containing domain"/>
    <property type="match status" value="3"/>
</dbReference>
<dbReference type="CDD" id="cd03587">
    <property type="entry name" value="SOCS"/>
    <property type="match status" value="1"/>
</dbReference>
<evidence type="ECO:0000256" key="3">
    <source>
        <dbReference type="PROSITE-ProRule" id="PRU00023"/>
    </source>
</evidence>
<feature type="repeat" description="ANK" evidence="3">
    <location>
        <begin position="44"/>
        <end position="76"/>
    </location>
</feature>
<dbReference type="AlphaFoldDB" id="A0AAN9B0J6"/>
<dbReference type="Pfam" id="PF07525">
    <property type="entry name" value="SOCS_box"/>
    <property type="match status" value="1"/>
</dbReference>
<dbReference type="EMBL" id="JBAMIC010000013">
    <property type="protein sequence ID" value="KAK7096682.1"/>
    <property type="molecule type" value="Genomic_DNA"/>
</dbReference>
<feature type="repeat" description="ANK" evidence="3">
    <location>
        <begin position="78"/>
        <end position="112"/>
    </location>
</feature>
<feature type="repeat" description="ANK" evidence="3">
    <location>
        <begin position="272"/>
        <end position="304"/>
    </location>
</feature>
<name>A0AAN9B0J6_9CAEN</name>
<accession>A0AAN9B0J6</accession>
<dbReference type="GO" id="GO:0035556">
    <property type="term" value="P:intracellular signal transduction"/>
    <property type="evidence" value="ECO:0007669"/>
    <property type="project" value="InterPro"/>
</dbReference>
<dbReference type="InterPro" id="IPR001496">
    <property type="entry name" value="SOCS_box"/>
</dbReference>
<evidence type="ECO:0000256" key="1">
    <source>
        <dbReference type="ARBA" id="ARBA00022737"/>
    </source>
</evidence>
<evidence type="ECO:0000313" key="6">
    <source>
        <dbReference type="Proteomes" id="UP001374579"/>
    </source>
</evidence>
<dbReference type="Pfam" id="PF00023">
    <property type="entry name" value="Ank"/>
    <property type="match status" value="1"/>
</dbReference>